<reference evidence="2 3" key="1">
    <citation type="submission" date="2015-09" db="EMBL/GenBank/DDBJ databases">
        <title>Draft genome sequence of Alicyclobacillus ferrooxydans DSM 22381.</title>
        <authorList>
            <person name="Hemp J."/>
        </authorList>
    </citation>
    <scope>NUCLEOTIDE SEQUENCE [LARGE SCALE GENOMIC DNA]</scope>
    <source>
        <strain evidence="2 3">TC-34</strain>
    </source>
</reference>
<dbReference type="Proteomes" id="UP000050482">
    <property type="component" value="Unassembled WGS sequence"/>
</dbReference>
<evidence type="ECO:0000313" key="2">
    <source>
        <dbReference type="EMBL" id="KPV41280.1"/>
    </source>
</evidence>
<comment type="caution">
    <text evidence="2">The sequence shown here is derived from an EMBL/GenBank/DDBJ whole genome shotgun (WGS) entry which is preliminary data.</text>
</comment>
<proteinExistence type="predicted"/>
<dbReference type="PATRIC" id="fig|471514.4.peg.4427"/>
<dbReference type="EMBL" id="LJCO01000094">
    <property type="protein sequence ID" value="KPV41280.1"/>
    <property type="molecule type" value="Genomic_DNA"/>
</dbReference>
<keyword evidence="3" id="KW-1185">Reference proteome</keyword>
<feature type="region of interest" description="Disordered" evidence="1">
    <location>
        <begin position="60"/>
        <end position="91"/>
    </location>
</feature>
<feature type="compositionally biased region" description="Gly residues" evidence="1">
    <location>
        <begin position="63"/>
        <end position="73"/>
    </location>
</feature>
<protein>
    <submittedName>
        <fullName evidence="2">Uncharacterized protein</fullName>
    </submittedName>
</protein>
<dbReference type="RefSeq" id="WP_054971090.1">
    <property type="nucleotide sequence ID" value="NZ_LJCO01000094.1"/>
</dbReference>
<gene>
    <name evidence="2" type="ORF">AN477_20695</name>
</gene>
<organism evidence="2 3">
    <name type="scientific">Alicyclobacillus ferrooxydans</name>
    <dbReference type="NCBI Taxonomy" id="471514"/>
    <lineage>
        <taxon>Bacteria</taxon>
        <taxon>Bacillati</taxon>
        <taxon>Bacillota</taxon>
        <taxon>Bacilli</taxon>
        <taxon>Bacillales</taxon>
        <taxon>Alicyclobacillaceae</taxon>
        <taxon>Alicyclobacillus</taxon>
    </lineage>
</organism>
<accession>A0A0P9CEF6</accession>
<name>A0A0P9CEF6_9BACL</name>
<evidence type="ECO:0000313" key="3">
    <source>
        <dbReference type="Proteomes" id="UP000050482"/>
    </source>
</evidence>
<sequence>MKWAKRRGPARSIGAVEELSSAIGSTSGVQWGGRGTEFRYRIDRRGPARPAGAVEELSSAIGSPGGVQWGGRGTEFRNRNARRGPVGRQRN</sequence>
<evidence type="ECO:0000256" key="1">
    <source>
        <dbReference type="SAM" id="MobiDB-lite"/>
    </source>
</evidence>
<dbReference type="AlphaFoldDB" id="A0A0P9CEF6"/>